<dbReference type="RefSeq" id="WP_004582226.1">
    <property type="nucleotide sequence ID" value="NZ_AP028878.1"/>
</dbReference>
<dbReference type="STRING" id="626887.J057_21460"/>
<dbReference type="eggNOG" id="COG0515">
    <property type="taxonomic scope" value="Bacteria"/>
</dbReference>
<proteinExistence type="predicted"/>
<organism evidence="2 3">
    <name type="scientific">Marinobacter nanhaiticus D15-8W</name>
    <dbReference type="NCBI Taxonomy" id="626887"/>
    <lineage>
        <taxon>Bacteria</taxon>
        <taxon>Pseudomonadati</taxon>
        <taxon>Pseudomonadota</taxon>
        <taxon>Gammaproteobacteria</taxon>
        <taxon>Pseudomonadales</taxon>
        <taxon>Marinobacteraceae</taxon>
        <taxon>Marinobacter</taxon>
    </lineage>
</organism>
<evidence type="ECO:0000256" key="1">
    <source>
        <dbReference type="SAM" id="Phobius"/>
    </source>
</evidence>
<keyword evidence="1" id="KW-0472">Membrane</keyword>
<keyword evidence="3" id="KW-1185">Reference proteome</keyword>
<evidence type="ECO:0000313" key="3">
    <source>
        <dbReference type="Proteomes" id="UP000013165"/>
    </source>
</evidence>
<feature type="transmembrane region" description="Helical" evidence="1">
    <location>
        <begin position="240"/>
        <end position="257"/>
    </location>
</feature>
<protein>
    <recommendedName>
        <fullName evidence="4">Serine/threonine protein kinase</fullName>
    </recommendedName>
</protein>
<name>N6WQZ8_9GAMM</name>
<gene>
    <name evidence="2" type="ORF">J057_21460</name>
</gene>
<dbReference type="OrthoDB" id="212517at2"/>
<dbReference type="AlphaFoldDB" id="N6WQZ8"/>
<reference evidence="2 3" key="1">
    <citation type="journal article" date="2013" name="Genome Announc.">
        <title>Genome Sequence of the Polycyclic Aromatic Hydrocarbon-Degrading Bacterium Strain Marinobacter nanhaiticus D15-8WT.</title>
        <authorList>
            <person name="Cui Z."/>
            <person name="Gao W."/>
            <person name="Li Q."/>
            <person name="Xu G."/>
            <person name="Zheng L."/>
        </authorList>
    </citation>
    <scope>NUCLEOTIDE SEQUENCE [LARGE SCALE GENOMIC DNA]</scope>
    <source>
        <strain evidence="2 3">D15-8W</strain>
    </source>
</reference>
<dbReference type="SUPFAM" id="SSF56112">
    <property type="entry name" value="Protein kinase-like (PK-like)"/>
    <property type="match status" value="1"/>
</dbReference>
<accession>N6WQZ8</accession>
<keyword evidence="1" id="KW-0812">Transmembrane</keyword>
<dbReference type="Gene3D" id="1.10.510.10">
    <property type="entry name" value="Transferase(Phosphotransferase) domain 1"/>
    <property type="match status" value="1"/>
</dbReference>
<dbReference type="EMBL" id="APLQ01000014">
    <property type="protein sequence ID" value="ENO14006.1"/>
    <property type="molecule type" value="Genomic_DNA"/>
</dbReference>
<dbReference type="PATRIC" id="fig|626887.3.peg.4298"/>
<dbReference type="InterPro" id="IPR011009">
    <property type="entry name" value="Kinase-like_dom_sf"/>
</dbReference>
<comment type="caution">
    <text evidence="2">The sequence shown here is derived from an EMBL/GenBank/DDBJ whole genome shotgun (WGS) entry which is preliminary data.</text>
</comment>
<sequence length="258" mass="30038">MNSTECSSWDHLNCKAPLPPNHQRSSHWYKAKISVGTDPQGEKKILKAYPSPGFPIRYYFLALANREYRMLKRVEGLPFTPMDVGRDRREGNLISYQYIDGRSIKAVSKSDTIPKDFFPKLYSAVLDLHQQGTAHLDLGNSGNILVTRNGNPVIIDFGSAFSLERLPGYLQRWMRKKDLLGMLKLWRRFDRETMPAFLLEYYRRNYKKNIYTPRRFYKATKRHLLKRLARRSASNADDAAILRIVGLFFGLMVLISLW</sequence>
<dbReference type="HOGENOM" id="CLU_1101821_0_0_6"/>
<evidence type="ECO:0000313" key="2">
    <source>
        <dbReference type="EMBL" id="ENO14006.1"/>
    </source>
</evidence>
<dbReference type="Proteomes" id="UP000013165">
    <property type="component" value="Unassembled WGS sequence"/>
</dbReference>
<evidence type="ECO:0008006" key="4">
    <source>
        <dbReference type="Google" id="ProtNLM"/>
    </source>
</evidence>
<keyword evidence="1" id="KW-1133">Transmembrane helix</keyword>